<evidence type="ECO:0000259" key="2">
    <source>
        <dbReference type="Pfam" id="PF11223"/>
    </source>
</evidence>
<dbReference type="Pfam" id="PF11223">
    <property type="entry name" value="DUF3020"/>
    <property type="match status" value="1"/>
</dbReference>
<evidence type="ECO:0000313" key="3">
    <source>
        <dbReference type="EMBL" id="KAJ1930578.1"/>
    </source>
</evidence>
<dbReference type="OrthoDB" id="5595797at2759"/>
<feature type="domain" description="DUF3020" evidence="2">
    <location>
        <begin position="39"/>
        <end position="87"/>
    </location>
</feature>
<gene>
    <name evidence="3" type="ORF">IWQ60_000189</name>
</gene>
<comment type="caution">
    <text evidence="3">The sequence shown here is derived from an EMBL/GenBank/DDBJ whole genome shotgun (WGS) entry which is preliminary data.</text>
</comment>
<evidence type="ECO:0000313" key="4">
    <source>
        <dbReference type="Proteomes" id="UP001150569"/>
    </source>
</evidence>
<feature type="compositionally biased region" description="Low complexity" evidence="1">
    <location>
        <begin position="301"/>
        <end position="314"/>
    </location>
</feature>
<feature type="region of interest" description="Disordered" evidence="1">
    <location>
        <begin position="296"/>
        <end position="340"/>
    </location>
</feature>
<name>A0A9W8AJD9_9FUNG</name>
<dbReference type="Proteomes" id="UP001150569">
    <property type="component" value="Unassembled WGS sequence"/>
</dbReference>
<organism evidence="3 4">
    <name type="scientific">Tieghemiomyces parasiticus</name>
    <dbReference type="NCBI Taxonomy" id="78921"/>
    <lineage>
        <taxon>Eukaryota</taxon>
        <taxon>Fungi</taxon>
        <taxon>Fungi incertae sedis</taxon>
        <taxon>Zoopagomycota</taxon>
        <taxon>Kickxellomycotina</taxon>
        <taxon>Dimargaritomycetes</taxon>
        <taxon>Dimargaritales</taxon>
        <taxon>Dimargaritaceae</taxon>
        <taxon>Tieghemiomyces</taxon>
    </lineage>
</organism>
<protein>
    <recommendedName>
        <fullName evidence="2">DUF3020 domain-containing protein</fullName>
    </recommendedName>
</protein>
<proteinExistence type="predicted"/>
<dbReference type="AlphaFoldDB" id="A0A9W8AJD9"/>
<dbReference type="EMBL" id="JANBPT010000004">
    <property type="protein sequence ID" value="KAJ1930578.1"/>
    <property type="molecule type" value="Genomic_DNA"/>
</dbReference>
<accession>A0A9W8AJD9</accession>
<keyword evidence="4" id="KW-1185">Reference proteome</keyword>
<reference evidence="3" key="1">
    <citation type="submission" date="2022-07" db="EMBL/GenBank/DDBJ databases">
        <title>Phylogenomic reconstructions and comparative analyses of Kickxellomycotina fungi.</title>
        <authorList>
            <person name="Reynolds N.K."/>
            <person name="Stajich J.E."/>
            <person name="Barry K."/>
            <person name="Grigoriev I.V."/>
            <person name="Crous P."/>
            <person name="Smith M.E."/>
        </authorList>
    </citation>
    <scope>NUCLEOTIDE SEQUENCE</scope>
    <source>
        <strain evidence="3">RSA 861</strain>
    </source>
</reference>
<sequence length="375" mass="40292">MPSVPAEGLPPTFAPHHAPSGEVPLPSSTEAVEKMRAENRERKKRWRENNEERNKDNDLRCRVNKRANKLYGDAPSEVKARWVEDEFQRRRSRRMSKETKRHLSPERGSDHLPTSPVTGPLTPDSSVPTTPLPSLAHHAHAVLPPLHLPPPGLPVTAAPGCSPTTLPPPRFRPYDRHSVARDFWKIITDLKSELSAGNSPVPGASACTSPVTRPTLLPELDRSVSHPAWRPQAPDAPELRQLISDLSASQIKSEPASPRGRPTLNLTSGLITPTSAVGSPRLPPISTVFSACASGPPPPAYRSSSPAAYCSSGATSGATSPHRSPTTYRRGPTSSAPVLPPLHALAGVARSPVDSPGHDPDAVLSLVSLREITWA</sequence>
<feature type="region of interest" description="Disordered" evidence="1">
    <location>
        <begin position="154"/>
        <end position="173"/>
    </location>
</feature>
<dbReference type="InterPro" id="IPR021386">
    <property type="entry name" value="SPP41_DUF3020"/>
</dbReference>
<feature type="compositionally biased region" description="Basic and acidic residues" evidence="1">
    <location>
        <begin position="31"/>
        <end position="61"/>
    </location>
</feature>
<feature type="region of interest" description="Disordered" evidence="1">
    <location>
        <begin position="1"/>
        <end position="133"/>
    </location>
</feature>
<feature type="compositionally biased region" description="Polar residues" evidence="1">
    <location>
        <begin position="315"/>
        <end position="336"/>
    </location>
</feature>
<evidence type="ECO:0000256" key="1">
    <source>
        <dbReference type="SAM" id="MobiDB-lite"/>
    </source>
</evidence>
<feature type="compositionally biased region" description="Basic and acidic residues" evidence="1">
    <location>
        <begin position="76"/>
        <end position="110"/>
    </location>
</feature>